<dbReference type="GO" id="GO:0005524">
    <property type="term" value="F:ATP binding"/>
    <property type="evidence" value="ECO:0007669"/>
    <property type="project" value="UniProtKB-UniRule"/>
</dbReference>
<name>A0A7D5QD94_9EURY</name>
<dbReference type="KEGG" id="halu:HUG12_18755"/>
<dbReference type="GO" id="GO:0016879">
    <property type="term" value="F:ligase activity, forming carbon-nitrogen bonds"/>
    <property type="evidence" value="ECO:0007669"/>
    <property type="project" value="TreeGrafter"/>
</dbReference>
<dbReference type="Gene3D" id="3.30.1490.20">
    <property type="entry name" value="ATP-grasp fold, A domain"/>
    <property type="match status" value="1"/>
</dbReference>
<keyword evidence="4" id="KW-1185">Reference proteome</keyword>
<dbReference type="PANTHER" id="PTHR21621">
    <property type="entry name" value="RIBOSOMAL PROTEIN S6 MODIFICATION PROTEIN"/>
    <property type="match status" value="1"/>
</dbReference>
<reference evidence="3 4" key="1">
    <citation type="submission" date="2020-06" db="EMBL/GenBank/DDBJ databases">
        <title>NJ-3-1, isolated from saline soil.</title>
        <authorList>
            <person name="Cui H.L."/>
            <person name="Shi X."/>
        </authorList>
    </citation>
    <scope>NUCLEOTIDE SEQUENCE [LARGE SCALE GENOMIC DNA]</scope>
    <source>
        <strain evidence="3 4">NJ-3-1</strain>
    </source>
</reference>
<dbReference type="InterPro" id="IPR013651">
    <property type="entry name" value="ATP-grasp_RimK-type"/>
</dbReference>
<evidence type="ECO:0000313" key="3">
    <source>
        <dbReference type="EMBL" id="QLG63659.1"/>
    </source>
</evidence>
<dbReference type="OrthoDB" id="312280at2157"/>
<protein>
    <submittedName>
        <fullName evidence="3">ATP-grasp domain-containing protein</fullName>
    </submittedName>
</protein>
<dbReference type="Pfam" id="PF08443">
    <property type="entry name" value="RimK"/>
    <property type="match status" value="1"/>
</dbReference>
<dbReference type="GO" id="GO:0046872">
    <property type="term" value="F:metal ion binding"/>
    <property type="evidence" value="ECO:0007669"/>
    <property type="project" value="InterPro"/>
</dbReference>
<dbReference type="InterPro" id="IPR011761">
    <property type="entry name" value="ATP-grasp"/>
</dbReference>
<dbReference type="AlphaFoldDB" id="A0A7D5QD94"/>
<proteinExistence type="predicted"/>
<dbReference type="Gene3D" id="3.30.470.20">
    <property type="entry name" value="ATP-grasp fold, B domain"/>
    <property type="match status" value="1"/>
</dbReference>
<evidence type="ECO:0000256" key="1">
    <source>
        <dbReference type="PROSITE-ProRule" id="PRU00409"/>
    </source>
</evidence>
<evidence type="ECO:0000313" key="4">
    <source>
        <dbReference type="Proteomes" id="UP000509626"/>
    </source>
</evidence>
<gene>
    <name evidence="3" type="ORF">HUG12_18755</name>
</gene>
<keyword evidence="1" id="KW-0547">Nucleotide-binding</keyword>
<dbReference type="RefSeq" id="WP_179270243.1">
    <property type="nucleotide sequence ID" value="NZ_CP058579.1"/>
</dbReference>
<dbReference type="EMBL" id="CP058579">
    <property type="protein sequence ID" value="QLG63659.1"/>
    <property type="molecule type" value="Genomic_DNA"/>
</dbReference>
<dbReference type="GeneID" id="56039544"/>
<dbReference type="PANTHER" id="PTHR21621:SF0">
    <property type="entry name" value="BETA-CITRYLGLUTAMATE SYNTHASE B-RELATED"/>
    <property type="match status" value="1"/>
</dbReference>
<dbReference type="PROSITE" id="PS50975">
    <property type="entry name" value="ATP_GRASP"/>
    <property type="match status" value="1"/>
</dbReference>
<dbReference type="InterPro" id="IPR013815">
    <property type="entry name" value="ATP_grasp_subdomain_1"/>
</dbReference>
<dbReference type="SUPFAM" id="SSF56059">
    <property type="entry name" value="Glutathione synthetase ATP-binding domain-like"/>
    <property type="match status" value="1"/>
</dbReference>
<keyword evidence="1" id="KW-0067">ATP-binding</keyword>
<feature type="domain" description="ATP-grasp" evidence="2">
    <location>
        <begin position="96"/>
        <end position="294"/>
    </location>
</feature>
<evidence type="ECO:0000259" key="2">
    <source>
        <dbReference type="PROSITE" id="PS50975"/>
    </source>
</evidence>
<dbReference type="Proteomes" id="UP000509626">
    <property type="component" value="Chromosome"/>
</dbReference>
<accession>A0A7D5QD94</accession>
<sequence length="296" mass="32050">MSDTDLRLAVTTRAETFERLRERFAGRGIDVVHVRPDERVLPVTGEDCVESFPDADVGWVYPSRLMEGAVVDAALDVPWVNGRDAVLDSRNKAGVLTALSDAGLPVPETTLVSNPADEDAVLAAAESLGYPVVLKPNSTTRGVGVTKAADPDSLLGATDYLDLVHDYRATGDRSYLLQEFLPNARDYRVMVVDGEYAGAVERRLPAAGTDAGKWKHNVHRGAVAEGVSLPAERRRLAERAAATLSIPLLGVDLLETDGRVVVSETNARPTVDEATKYEEGFDEDLADLVWRTAGRR</sequence>
<dbReference type="GO" id="GO:0005737">
    <property type="term" value="C:cytoplasm"/>
    <property type="evidence" value="ECO:0007669"/>
    <property type="project" value="TreeGrafter"/>
</dbReference>
<organism evidence="3 4">
    <name type="scientific">Halorarum salinum</name>
    <dbReference type="NCBI Taxonomy" id="2743089"/>
    <lineage>
        <taxon>Archaea</taxon>
        <taxon>Methanobacteriati</taxon>
        <taxon>Methanobacteriota</taxon>
        <taxon>Stenosarchaea group</taxon>
        <taxon>Halobacteria</taxon>
        <taxon>Halobacteriales</taxon>
        <taxon>Haloferacaceae</taxon>
        <taxon>Halorarum</taxon>
    </lineage>
</organism>